<gene>
    <name evidence="7" type="ORF">E9998_15735</name>
</gene>
<dbReference type="SUPFAM" id="SSF53474">
    <property type="entry name" value="alpha/beta-Hydrolases"/>
    <property type="match status" value="1"/>
</dbReference>
<sequence>MASSNGPRLTPVADGPPAPARTRPGLRFALVLLASIAVVAAMALAPRMQNAEAADLSALSEFDGEDCNVTVPGSWASNTLLPDPFTKIDGTRITSKAQWECRRAEIKELAERTIYGDKPAPPDSVTGTVTSSRITVNVSDNGRSASFSATVQLPSGSGPFPAVIVYGGFGADTATILATGTAIINFDPSSVGAEGTSRNNKQGAFYSIYGATSSTGILMAQAWGVSRLIDVIEQSGGSVLNDRTGVTGCSRYGKGAFVAGAFDQRVDLTMPIESGTGGAPALRSIAQESGSQPLSSAYGEQPWLGDAFSAYTSNPAGLPVDTHEMVGMVAPRGLFLMENPHVDWLGARSGSVAALAGAEIYKALGVEDNISYHSNTSNGTHCATRSEWQGPLRQSIQAFLHDSGNPPGIMNIHPNKAGNLAQWRNWTTPTLSDDPGQTTPPEETTTPGEEPTTPDDETTPPPTGSGCTAVVDVVNEWNGGWQGNVLVTAGSGAVSGWTVSWTWPAGQRITSSWNASVTSSGSTVTATDVGWNGTVQAGQTSNVFGFVGSGAAVSPTVTCTAD</sequence>
<keyword evidence="5" id="KW-1133">Transmembrane helix</keyword>
<dbReference type="Gene3D" id="2.60.40.290">
    <property type="match status" value="1"/>
</dbReference>
<protein>
    <submittedName>
        <fullName evidence="7">Cellulose-binding protein</fullName>
    </submittedName>
</protein>
<keyword evidence="2" id="KW-0732">Signal</keyword>
<evidence type="ECO:0000259" key="6">
    <source>
        <dbReference type="PROSITE" id="PS51173"/>
    </source>
</evidence>
<comment type="caution">
    <text evidence="7">The sequence shown here is derived from an EMBL/GenBank/DDBJ whole genome shotgun (WGS) entry which is preliminary data.</text>
</comment>
<dbReference type="GO" id="GO:0005975">
    <property type="term" value="P:carbohydrate metabolic process"/>
    <property type="evidence" value="ECO:0007669"/>
    <property type="project" value="InterPro"/>
</dbReference>
<organism evidence="7 8">
    <name type="scientific">Glycomyces paridis</name>
    <dbReference type="NCBI Taxonomy" id="2126555"/>
    <lineage>
        <taxon>Bacteria</taxon>
        <taxon>Bacillati</taxon>
        <taxon>Actinomycetota</taxon>
        <taxon>Actinomycetes</taxon>
        <taxon>Glycomycetales</taxon>
        <taxon>Glycomycetaceae</taxon>
        <taxon>Glycomyces</taxon>
    </lineage>
</organism>
<dbReference type="GO" id="GO:0030247">
    <property type="term" value="F:polysaccharide binding"/>
    <property type="evidence" value="ECO:0007669"/>
    <property type="project" value="UniProtKB-UniRule"/>
</dbReference>
<evidence type="ECO:0000256" key="1">
    <source>
        <dbReference type="ARBA" id="ARBA00022487"/>
    </source>
</evidence>
<evidence type="ECO:0000256" key="3">
    <source>
        <dbReference type="ARBA" id="ARBA00022801"/>
    </source>
</evidence>
<dbReference type="AlphaFoldDB" id="A0A4S8PCR4"/>
<dbReference type="InterPro" id="IPR054579">
    <property type="entry name" value="GCE-like_dom"/>
</dbReference>
<dbReference type="SMART" id="SM00637">
    <property type="entry name" value="CBD_II"/>
    <property type="match status" value="1"/>
</dbReference>
<keyword evidence="8" id="KW-1185">Reference proteome</keyword>
<dbReference type="EMBL" id="STGX01000011">
    <property type="protein sequence ID" value="THV27305.1"/>
    <property type="molecule type" value="Genomic_DNA"/>
</dbReference>
<keyword evidence="5" id="KW-0812">Transmembrane</keyword>
<keyword evidence="1" id="KW-0719">Serine esterase</keyword>
<dbReference type="Pfam" id="PF22244">
    <property type="entry name" value="GCE_fung"/>
    <property type="match status" value="1"/>
</dbReference>
<evidence type="ECO:0000256" key="5">
    <source>
        <dbReference type="SAM" id="Phobius"/>
    </source>
</evidence>
<keyword evidence="3" id="KW-0378">Hydrolase</keyword>
<accession>A0A4S8PCR4</accession>
<evidence type="ECO:0000256" key="4">
    <source>
        <dbReference type="SAM" id="MobiDB-lite"/>
    </source>
</evidence>
<feature type="transmembrane region" description="Helical" evidence="5">
    <location>
        <begin position="26"/>
        <end position="45"/>
    </location>
</feature>
<name>A0A4S8PCR4_9ACTN</name>
<dbReference type="InterPro" id="IPR001919">
    <property type="entry name" value="CBD2"/>
</dbReference>
<evidence type="ECO:0000313" key="8">
    <source>
        <dbReference type="Proteomes" id="UP000305792"/>
    </source>
</evidence>
<dbReference type="Gene3D" id="3.40.50.1820">
    <property type="entry name" value="alpha/beta hydrolase"/>
    <property type="match status" value="1"/>
</dbReference>
<feature type="compositionally biased region" description="Low complexity" evidence="4">
    <location>
        <begin position="433"/>
        <end position="451"/>
    </location>
</feature>
<dbReference type="Proteomes" id="UP000305792">
    <property type="component" value="Unassembled WGS sequence"/>
</dbReference>
<dbReference type="InterPro" id="IPR029058">
    <property type="entry name" value="AB_hydrolase_fold"/>
</dbReference>
<dbReference type="OrthoDB" id="5171482at2"/>
<feature type="domain" description="CBM2" evidence="6">
    <location>
        <begin position="460"/>
        <end position="562"/>
    </location>
</feature>
<reference evidence="7 8" key="1">
    <citation type="journal article" date="2018" name="Int. J. Syst. Evol. Microbiol.">
        <title>Glycomyces paridis sp. nov., isolated from the medicinal plant Paris polyphylla.</title>
        <authorList>
            <person name="Fang X.M."/>
            <person name="Bai J.L."/>
            <person name="Su J."/>
            <person name="Zhao L.L."/>
            <person name="Liu H.Y."/>
            <person name="Ma B.P."/>
            <person name="Zhang Y.Q."/>
            <person name="Yu L.Y."/>
        </authorList>
    </citation>
    <scope>NUCLEOTIDE SEQUENCE [LARGE SCALE GENOMIC DNA]</scope>
    <source>
        <strain evidence="7 8">CPCC 204357</strain>
    </source>
</reference>
<dbReference type="GO" id="GO:0004553">
    <property type="term" value="F:hydrolase activity, hydrolyzing O-glycosyl compounds"/>
    <property type="evidence" value="ECO:0007669"/>
    <property type="project" value="InterPro"/>
</dbReference>
<evidence type="ECO:0000256" key="2">
    <source>
        <dbReference type="ARBA" id="ARBA00022729"/>
    </source>
</evidence>
<feature type="region of interest" description="Disordered" evidence="4">
    <location>
        <begin position="426"/>
        <end position="465"/>
    </location>
</feature>
<dbReference type="InterPro" id="IPR012291">
    <property type="entry name" value="CBM2_carb-bd_dom_sf"/>
</dbReference>
<dbReference type="InterPro" id="IPR008965">
    <property type="entry name" value="CBM2/CBM3_carb-bd_dom_sf"/>
</dbReference>
<dbReference type="GO" id="GO:0052689">
    <property type="term" value="F:carboxylic ester hydrolase activity"/>
    <property type="evidence" value="ECO:0007669"/>
    <property type="project" value="UniProtKB-KW"/>
</dbReference>
<proteinExistence type="predicted"/>
<dbReference type="Pfam" id="PF00553">
    <property type="entry name" value="CBM_2"/>
    <property type="match status" value="1"/>
</dbReference>
<dbReference type="SUPFAM" id="SSF49384">
    <property type="entry name" value="Carbohydrate-binding domain"/>
    <property type="match status" value="1"/>
</dbReference>
<dbReference type="RefSeq" id="WP_136530648.1">
    <property type="nucleotide sequence ID" value="NZ_STGX01000011.1"/>
</dbReference>
<evidence type="ECO:0000313" key="7">
    <source>
        <dbReference type="EMBL" id="THV27305.1"/>
    </source>
</evidence>
<keyword evidence="5" id="KW-0472">Membrane</keyword>
<dbReference type="PROSITE" id="PS51173">
    <property type="entry name" value="CBM2"/>
    <property type="match status" value="1"/>
</dbReference>
<feature type="region of interest" description="Disordered" evidence="4">
    <location>
        <begin position="1"/>
        <end position="20"/>
    </location>
</feature>